<accession>A0A1X0A2H1</accession>
<comment type="caution">
    <text evidence="1">The sequence shown here is derived from an EMBL/GenBank/DDBJ whole genome shotgun (WGS) entry which is preliminary data.</text>
</comment>
<dbReference type="EMBL" id="MVHE01000005">
    <property type="protein sequence ID" value="ORA24267.1"/>
    <property type="molecule type" value="Genomic_DNA"/>
</dbReference>
<keyword evidence="2" id="KW-1185">Reference proteome</keyword>
<proteinExistence type="predicted"/>
<dbReference type="Proteomes" id="UP000192284">
    <property type="component" value="Unassembled WGS sequence"/>
</dbReference>
<sequence>MLKYLARRRPDGVGEGPVQATGKISEALETIERARSHLYSFHQLTGCAFRPTESVPHKRLLLPPPSRGSCWRGDVWPALPPTPGRWH</sequence>
<protein>
    <submittedName>
        <fullName evidence="1">Uncharacterized protein</fullName>
    </submittedName>
</protein>
<reference evidence="1 2" key="1">
    <citation type="submission" date="2017-02" db="EMBL/GenBank/DDBJ databases">
        <title>The new phylogeny of genus Mycobacterium.</title>
        <authorList>
            <person name="Tortoli E."/>
            <person name="Trovato A."/>
            <person name="Cirillo D.M."/>
        </authorList>
    </citation>
    <scope>NUCLEOTIDE SEQUENCE [LARGE SCALE GENOMIC DNA]</scope>
    <source>
        <strain evidence="1 2">DSM 45057</strain>
    </source>
</reference>
<dbReference type="AlphaFoldDB" id="A0A1X0A2H1"/>
<organism evidence="1 2">
    <name type="scientific">Mycobacterium angelicum</name>
    <dbReference type="NCBI Taxonomy" id="470074"/>
    <lineage>
        <taxon>Bacteria</taxon>
        <taxon>Bacillati</taxon>
        <taxon>Actinomycetota</taxon>
        <taxon>Actinomycetes</taxon>
        <taxon>Mycobacteriales</taxon>
        <taxon>Mycobacteriaceae</taxon>
        <taxon>Mycobacterium</taxon>
    </lineage>
</organism>
<evidence type="ECO:0000313" key="1">
    <source>
        <dbReference type="EMBL" id="ORA24267.1"/>
    </source>
</evidence>
<evidence type="ECO:0000313" key="2">
    <source>
        <dbReference type="Proteomes" id="UP000192284"/>
    </source>
</evidence>
<name>A0A1X0A2H1_MYCAN</name>
<gene>
    <name evidence="1" type="ORF">BST12_05670</name>
</gene>
<dbReference type="OrthoDB" id="3212097at2"/>